<accession>A0A1E7F060</accession>
<dbReference type="InterPro" id="IPR029052">
    <property type="entry name" value="Metallo-depent_PP-like"/>
</dbReference>
<name>A0A1E7F060_9STRA</name>
<dbReference type="AlphaFoldDB" id="A0A1E7F060"/>
<dbReference type="PANTHER" id="PTHR43143:SF4">
    <property type="entry name" value="CALCINEURIN-LIKE PHOSPHOESTERASE DOMAIN-CONTAINING PROTEIN"/>
    <property type="match status" value="1"/>
</dbReference>
<gene>
    <name evidence="1" type="ORF">FRACYDRAFT_276829</name>
</gene>
<dbReference type="SUPFAM" id="SSF56300">
    <property type="entry name" value="Metallo-dependent phosphatases"/>
    <property type="match status" value="1"/>
</dbReference>
<dbReference type="InterPro" id="IPR051918">
    <property type="entry name" value="STPP_CPPED1"/>
</dbReference>
<keyword evidence="2" id="KW-1185">Reference proteome</keyword>
<dbReference type="Proteomes" id="UP000095751">
    <property type="component" value="Unassembled WGS sequence"/>
</dbReference>
<dbReference type="KEGG" id="fcy:FRACYDRAFT_276829"/>
<dbReference type="OrthoDB" id="10260867at2759"/>
<organism evidence="1 2">
    <name type="scientific">Fragilariopsis cylindrus CCMP1102</name>
    <dbReference type="NCBI Taxonomy" id="635003"/>
    <lineage>
        <taxon>Eukaryota</taxon>
        <taxon>Sar</taxon>
        <taxon>Stramenopiles</taxon>
        <taxon>Ochrophyta</taxon>
        <taxon>Bacillariophyta</taxon>
        <taxon>Bacillariophyceae</taxon>
        <taxon>Bacillariophycidae</taxon>
        <taxon>Bacillariales</taxon>
        <taxon>Bacillariaceae</taxon>
        <taxon>Fragilariopsis</taxon>
    </lineage>
</organism>
<sequence>MHWKISHYWEHQRTLIIHHHHYHYRHRWNSITIFYLNSHLVSLGDLGRKDIRHTQGDAGTTKSFVDAKTFFDGFGGIDYDLVTGNHDLEGLDEFDTDQENLQAWMDCYNKPTPYFSRTIGERTLLLGLSTGRFRDAPYSSHEVHVDDEQIEWFREMVESHPASDGWKILVFSHAPIIGSGLRVLQSVHVTNGCAWLNHCSPPDVRNSFVRIVKDNPQIKCWFSGHFHLSHDYEDALVQAVKGSPCAFLQVGVMGPGSSRDNKRQTRFVRGCGGDFLQLFSINHHERRDEGGDATKARVRLDATLDLRTGEMTYAQEKGEGEDGNDSVDDSKADWFQAYVPQEEDGCYLEDIEGSVFDHSRKVCWWHMSDGKVLGLHQGQLVEYDSETLSPLGVVLTKEQLASSATENGTKEVLVVQNKSILVLVDDETREMEVIHPNEDGSYWRKFQRNKKIRLEEKAREEIARRWLAQNNVSKNID</sequence>
<evidence type="ECO:0000313" key="1">
    <source>
        <dbReference type="EMBL" id="OEU11459.1"/>
    </source>
</evidence>
<evidence type="ECO:0008006" key="3">
    <source>
        <dbReference type="Google" id="ProtNLM"/>
    </source>
</evidence>
<evidence type="ECO:0000313" key="2">
    <source>
        <dbReference type="Proteomes" id="UP000095751"/>
    </source>
</evidence>
<dbReference type="InParanoid" id="A0A1E7F060"/>
<proteinExistence type="predicted"/>
<dbReference type="Gene3D" id="3.60.21.10">
    <property type="match status" value="1"/>
</dbReference>
<dbReference type="PANTHER" id="PTHR43143">
    <property type="entry name" value="METALLOPHOSPHOESTERASE, CALCINEURIN SUPERFAMILY"/>
    <property type="match status" value="1"/>
</dbReference>
<dbReference type="EMBL" id="KV784367">
    <property type="protein sequence ID" value="OEU11459.1"/>
    <property type="molecule type" value="Genomic_DNA"/>
</dbReference>
<reference evidence="1 2" key="1">
    <citation type="submission" date="2016-09" db="EMBL/GenBank/DDBJ databases">
        <title>Extensive genetic diversity and differential bi-allelic expression allows diatom success in the polar Southern Ocean.</title>
        <authorList>
            <consortium name="DOE Joint Genome Institute"/>
            <person name="Mock T."/>
            <person name="Otillar R.P."/>
            <person name="Strauss J."/>
            <person name="Dupont C."/>
            <person name="Frickenhaus S."/>
            <person name="Maumus F."/>
            <person name="Mcmullan M."/>
            <person name="Sanges R."/>
            <person name="Schmutz J."/>
            <person name="Toseland A."/>
            <person name="Valas R."/>
            <person name="Veluchamy A."/>
            <person name="Ward B.J."/>
            <person name="Allen A."/>
            <person name="Barry K."/>
            <person name="Falciatore A."/>
            <person name="Ferrante M."/>
            <person name="Fortunato A.E."/>
            <person name="Gloeckner G."/>
            <person name="Gruber A."/>
            <person name="Hipkin R."/>
            <person name="Janech M."/>
            <person name="Kroth P."/>
            <person name="Leese F."/>
            <person name="Lindquist E."/>
            <person name="Lyon B.R."/>
            <person name="Martin J."/>
            <person name="Mayer C."/>
            <person name="Parker M."/>
            <person name="Quesneville H."/>
            <person name="Raymond J."/>
            <person name="Uhlig C."/>
            <person name="Valentin K.U."/>
            <person name="Worden A.Z."/>
            <person name="Armbrust E.V."/>
            <person name="Bowler C."/>
            <person name="Green B."/>
            <person name="Moulton V."/>
            <person name="Van Oosterhout C."/>
            <person name="Grigoriev I."/>
        </authorList>
    </citation>
    <scope>NUCLEOTIDE SEQUENCE [LARGE SCALE GENOMIC DNA]</scope>
    <source>
        <strain evidence="1 2">CCMP1102</strain>
    </source>
</reference>
<protein>
    <recommendedName>
        <fullName evidence="3">Calcineurin-like phosphoesterase domain-containing protein</fullName>
    </recommendedName>
</protein>